<comment type="caution">
    <text evidence="2">The sequence shown here is derived from an EMBL/GenBank/DDBJ whole genome shotgun (WGS) entry which is preliminary data.</text>
</comment>
<name>A0A0G1CP95_9BACT</name>
<keyword evidence="1" id="KW-0472">Membrane</keyword>
<accession>A0A0G1CP95</accession>
<feature type="transmembrane region" description="Helical" evidence="1">
    <location>
        <begin position="21"/>
        <end position="44"/>
    </location>
</feature>
<sequence>MVWWRRLGKWEKHLEKAPKIIIVRTLVLVFCLSIVVGAVVSASLNVLSARAVTTLDQEIRKLETQDMEKRMQLLRYARSNVD</sequence>
<evidence type="ECO:0000313" key="3">
    <source>
        <dbReference type="Proteomes" id="UP000034050"/>
    </source>
</evidence>
<gene>
    <name evidence="2" type="ORF">UV61_C0002G0095</name>
</gene>
<evidence type="ECO:0000256" key="1">
    <source>
        <dbReference type="SAM" id="Phobius"/>
    </source>
</evidence>
<dbReference type="STRING" id="1618446.UV61_C0002G0095"/>
<dbReference type="EMBL" id="LCFD01000002">
    <property type="protein sequence ID" value="KKS87374.1"/>
    <property type="molecule type" value="Genomic_DNA"/>
</dbReference>
<organism evidence="2 3">
    <name type="scientific">Candidatus Gottesmanbacteria bacterium GW2011_GWB1_43_11</name>
    <dbReference type="NCBI Taxonomy" id="1618446"/>
    <lineage>
        <taxon>Bacteria</taxon>
        <taxon>Candidatus Gottesmaniibacteriota</taxon>
    </lineage>
</organism>
<protein>
    <submittedName>
        <fullName evidence="2">Uncharacterized protein</fullName>
    </submittedName>
</protein>
<keyword evidence="1" id="KW-0812">Transmembrane</keyword>
<evidence type="ECO:0000313" key="2">
    <source>
        <dbReference type="EMBL" id="KKS87374.1"/>
    </source>
</evidence>
<dbReference type="Proteomes" id="UP000034050">
    <property type="component" value="Unassembled WGS sequence"/>
</dbReference>
<dbReference type="AlphaFoldDB" id="A0A0G1CP95"/>
<proteinExistence type="predicted"/>
<reference evidence="2 3" key="1">
    <citation type="journal article" date="2015" name="Nature">
        <title>rRNA introns, odd ribosomes, and small enigmatic genomes across a large radiation of phyla.</title>
        <authorList>
            <person name="Brown C.T."/>
            <person name="Hug L.A."/>
            <person name="Thomas B.C."/>
            <person name="Sharon I."/>
            <person name="Castelle C.J."/>
            <person name="Singh A."/>
            <person name="Wilkins M.J."/>
            <person name="Williams K.H."/>
            <person name="Banfield J.F."/>
        </authorList>
    </citation>
    <scope>NUCLEOTIDE SEQUENCE [LARGE SCALE GENOMIC DNA]</scope>
</reference>
<keyword evidence="1" id="KW-1133">Transmembrane helix</keyword>